<name>A0A8D8VDK1_9HEMI</name>
<proteinExistence type="predicted"/>
<organism evidence="2">
    <name type="scientific">Cacopsylla melanoneura</name>
    <dbReference type="NCBI Taxonomy" id="428564"/>
    <lineage>
        <taxon>Eukaryota</taxon>
        <taxon>Metazoa</taxon>
        <taxon>Ecdysozoa</taxon>
        <taxon>Arthropoda</taxon>
        <taxon>Hexapoda</taxon>
        <taxon>Insecta</taxon>
        <taxon>Pterygota</taxon>
        <taxon>Neoptera</taxon>
        <taxon>Paraneoptera</taxon>
        <taxon>Hemiptera</taxon>
        <taxon>Sternorrhyncha</taxon>
        <taxon>Psylloidea</taxon>
        <taxon>Psyllidae</taxon>
        <taxon>Psyllinae</taxon>
        <taxon>Cacopsylla</taxon>
    </lineage>
</organism>
<dbReference type="EMBL" id="HBUF01211018">
    <property type="protein sequence ID" value="CAG6665560.1"/>
    <property type="molecule type" value="Transcribed_RNA"/>
</dbReference>
<evidence type="ECO:0000256" key="1">
    <source>
        <dbReference type="SAM" id="MobiDB-lite"/>
    </source>
</evidence>
<dbReference type="EMBL" id="HBUF01366088">
    <property type="protein sequence ID" value="CAG6723625.1"/>
    <property type="molecule type" value="Transcribed_RNA"/>
</dbReference>
<dbReference type="AlphaFoldDB" id="A0A8D8VDK1"/>
<dbReference type="EMBL" id="HBUF01042657">
    <property type="protein sequence ID" value="CAG6618537.1"/>
    <property type="molecule type" value="Transcribed_RNA"/>
</dbReference>
<accession>A0A8D8VDK1</accession>
<feature type="region of interest" description="Disordered" evidence="1">
    <location>
        <begin position="12"/>
        <end position="68"/>
    </location>
</feature>
<dbReference type="EMBL" id="HBUF01366087">
    <property type="protein sequence ID" value="CAG6723624.1"/>
    <property type="molecule type" value="Transcribed_RNA"/>
</dbReference>
<protein>
    <submittedName>
        <fullName evidence="2">Uncharacterized protein</fullName>
    </submittedName>
</protein>
<sequence>MKRYRLPSLLDDVRLPPRGFGGGPYRGDFDGPPGRYGPPQGGMFGRPHDYYDDEDDYGPPSRFPRRELPMSPFLQRMMQDDAPMALPPKQQILLDLGESVLSSLKQGKKLSENPAVREKLETLIEVEAGAGGPPPPLPARGRYDSFSRYDSFYDDDFHGPPGPGPFRSRGFPPPPRSGGFPLPPRFGGFPPPPRSGGFPPKKPMAPFEPNLNAFNFDTHTFLRVGKDDDFNRIYASERELRDYFNMEKIKKKPLDMKKEMRTRLKNTFSYEVSQCKNDTRRNWLVGNYNKIVKEPNAGPELEELMLKVIPKRKESRRSKEKRLLRDKRPFQSEHDRRITNYLKNLLLELAGEEDKEHCVLLLRAIHVNPNMIRCLTTECRSYMDKKFGAGKDLVLTNTKRSFLIARHRQHMEETRHHLLLNNKKAQAKEVDDSIYEIYDAILSGKQDNPEYLASAEHYIIEPNKSQEEFIIDFKYEFVKCAFEKFDYKVIDNLCVTQNRRMRINFFMNNGFLASLIVLDGKGQFPQLPGIALKYIRPMDAPCKEQTNRIDARLLEKVKKMDNYMLETNPLDYTSQKPSLTPGMKELFNSCVSKFDEKAAVIKLELVDYTPYIRLNQEQKLYVFGEIMKFVYLQCVETISMNVNPFAKQYTDMERDVYAPCSDLG</sequence>
<reference evidence="2" key="1">
    <citation type="submission" date="2021-05" db="EMBL/GenBank/DDBJ databases">
        <authorList>
            <person name="Alioto T."/>
            <person name="Alioto T."/>
            <person name="Gomez Garrido J."/>
        </authorList>
    </citation>
    <scope>NUCLEOTIDE SEQUENCE</scope>
</reference>
<dbReference type="EMBL" id="HBUF01211017">
    <property type="protein sequence ID" value="CAG6665559.1"/>
    <property type="molecule type" value="Transcribed_RNA"/>
</dbReference>
<evidence type="ECO:0000313" key="2">
    <source>
        <dbReference type="EMBL" id="CAG6723625.1"/>
    </source>
</evidence>